<reference evidence="1 2" key="1">
    <citation type="journal article" date="2023" name="Nat. Commun.">
        <title>Origin of minicircular mitochondrial genomes in red algae.</title>
        <authorList>
            <person name="Lee Y."/>
            <person name="Cho C.H."/>
            <person name="Lee Y.M."/>
            <person name="Park S.I."/>
            <person name="Yang J.H."/>
            <person name="West J.A."/>
            <person name="Bhattacharya D."/>
            <person name="Yoon H.S."/>
        </authorList>
    </citation>
    <scope>NUCLEOTIDE SEQUENCE [LARGE SCALE GENOMIC DNA]</scope>
    <source>
        <strain evidence="1 2">CCMP1338</strain>
        <tissue evidence="1">Whole cell</tissue>
    </source>
</reference>
<dbReference type="AlphaFoldDB" id="A0AAV8UJS8"/>
<dbReference type="Pfam" id="PF14223">
    <property type="entry name" value="Retrotran_gag_2"/>
    <property type="match status" value="1"/>
</dbReference>
<keyword evidence="2" id="KW-1185">Reference proteome</keyword>
<dbReference type="EMBL" id="JAMWBK010000008">
    <property type="protein sequence ID" value="KAJ8902793.1"/>
    <property type="molecule type" value="Genomic_DNA"/>
</dbReference>
<sequence>MQAGNLVNHPPRFSGNPDDFPIFDTKFRCFVLGLDLWGFFDGSEKLPEEVEPAEEWEARRAFAAAWLLQGLTAEALRLVSGLDDPKAIRDLLCQTYAPRTVHALLKLEAELFSRKLKPGESVPSVVEWFERKFYNFEYICETPFPEVFKVGLLYNSLRDNPQVNVAHALICSSSLDNLVWDSVANRILQQYK</sequence>
<proteinExistence type="predicted"/>
<organism evidence="1 2">
    <name type="scientific">Rhodosorus marinus</name>
    <dbReference type="NCBI Taxonomy" id="101924"/>
    <lineage>
        <taxon>Eukaryota</taxon>
        <taxon>Rhodophyta</taxon>
        <taxon>Stylonematophyceae</taxon>
        <taxon>Stylonematales</taxon>
        <taxon>Stylonemataceae</taxon>
        <taxon>Rhodosorus</taxon>
    </lineage>
</organism>
<evidence type="ECO:0000313" key="1">
    <source>
        <dbReference type="EMBL" id="KAJ8902793.1"/>
    </source>
</evidence>
<gene>
    <name evidence="1" type="ORF">NDN08_006113</name>
</gene>
<accession>A0AAV8UJS8</accession>
<comment type="caution">
    <text evidence="1">The sequence shown here is derived from an EMBL/GenBank/DDBJ whole genome shotgun (WGS) entry which is preliminary data.</text>
</comment>
<dbReference type="Proteomes" id="UP001157974">
    <property type="component" value="Unassembled WGS sequence"/>
</dbReference>
<name>A0AAV8UJS8_9RHOD</name>
<protein>
    <submittedName>
        <fullName evidence="1">Uncharacterized protein</fullName>
    </submittedName>
</protein>
<evidence type="ECO:0000313" key="2">
    <source>
        <dbReference type="Proteomes" id="UP001157974"/>
    </source>
</evidence>